<dbReference type="PROSITE" id="PS50222">
    <property type="entry name" value="EF_HAND_2"/>
    <property type="match status" value="2"/>
</dbReference>
<dbReference type="AlphaFoldDB" id="Q2ESH8"/>
<keyword evidence="1" id="KW-0106">Calcium</keyword>
<dbReference type="EMBL" id="DQ363989">
    <property type="protein sequence ID" value="ABD16202.1"/>
    <property type="molecule type" value="mRNA"/>
</dbReference>
<protein>
    <submittedName>
        <fullName evidence="4">CnidEF</fullName>
    </submittedName>
</protein>
<dbReference type="GO" id="GO:0005509">
    <property type="term" value="F:calcium ion binding"/>
    <property type="evidence" value="ECO:0007669"/>
    <property type="project" value="InterPro"/>
</dbReference>
<dbReference type="CDD" id="cd00051">
    <property type="entry name" value="EFh"/>
    <property type="match status" value="1"/>
</dbReference>
<dbReference type="InterPro" id="IPR011992">
    <property type="entry name" value="EF-hand-dom_pair"/>
</dbReference>
<evidence type="ECO:0000256" key="1">
    <source>
        <dbReference type="ARBA" id="ARBA00022837"/>
    </source>
</evidence>
<reference evidence="4" key="1">
    <citation type="submission" date="2006-01" db="EMBL/GenBank/DDBJ databases">
        <title>Characterization of a Novel EF-Hand Homolog, CnidEF, in the Anemone Anthopleura elegantissima.</title>
        <authorList>
            <person name="Hauck L.L."/>
            <person name="Phillips W.S."/>
            <person name="Weis V.M."/>
        </authorList>
    </citation>
    <scope>NUCLEOTIDE SEQUENCE</scope>
</reference>
<sequence length="112" mass="12774">CGGRSCSWSCGKRDESDKEVQADERKERPSHASGPKYVSRVPLTNKFSDYDKNKDGRIDFNEFKTTLPPVSSDKQIQEGFDMIDKNGDRHIDCAEFLRAKMDFVGHKKPTCK</sequence>
<evidence type="ECO:0000313" key="4">
    <source>
        <dbReference type="EMBL" id="ABD16202.1"/>
    </source>
</evidence>
<dbReference type="Gene3D" id="1.10.238.10">
    <property type="entry name" value="EF-hand"/>
    <property type="match status" value="1"/>
</dbReference>
<feature type="region of interest" description="Disordered" evidence="2">
    <location>
        <begin position="1"/>
        <end position="38"/>
    </location>
</feature>
<feature type="non-terminal residue" evidence="4">
    <location>
        <position position="1"/>
    </location>
</feature>
<dbReference type="PROSITE" id="PS00018">
    <property type="entry name" value="EF_HAND_1"/>
    <property type="match status" value="2"/>
</dbReference>
<dbReference type="SMART" id="SM00054">
    <property type="entry name" value="EFh"/>
    <property type="match status" value="2"/>
</dbReference>
<organism evidence="4">
    <name type="scientific">Exaiptasia diaphana</name>
    <name type="common">Tropical sea anemone</name>
    <name type="synonym">Aiptasia pulchella</name>
    <dbReference type="NCBI Taxonomy" id="2652724"/>
    <lineage>
        <taxon>Eukaryota</taxon>
        <taxon>Metazoa</taxon>
        <taxon>Cnidaria</taxon>
        <taxon>Anthozoa</taxon>
        <taxon>Hexacorallia</taxon>
        <taxon>Actiniaria</taxon>
        <taxon>Aiptasiidae</taxon>
        <taxon>Exaiptasia</taxon>
    </lineage>
</organism>
<accession>Q2ESH8</accession>
<dbReference type="InterPro" id="IPR002048">
    <property type="entry name" value="EF_hand_dom"/>
</dbReference>
<feature type="domain" description="EF-hand" evidence="3">
    <location>
        <begin position="74"/>
        <end position="106"/>
    </location>
</feature>
<dbReference type="InterPro" id="IPR018247">
    <property type="entry name" value="EF_Hand_1_Ca_BS"/>
</dbReference>
<name>Q2ESH8_EXADI</name>
<feature type="domain" description="EF-hand" evidence="3">
    <location>
        <begin position="38"/>
        <end position="73"/>
    </location>
</feature>
<evidence type="ECO:0000259" key="3">
    <source>
        <dbReference type="PROSITE" id="PS50222"/>
    </source>
</evidence>
<feature type="compositionally biased region" description="Basic and acidic residues" evidence="2">
    <location>
        <begin position="11"/>
        <end position="30"/>
    </location>
</feature>
<dbReference type="Pfam" id="PF13499">
    <property type="entry name" value="EF-hand_7"/>
    <property type="match status" value="1"/>
</dbReference>
<proteinExistence type="evidence at transcript level"/>
<dbReference type="OrthoDB" id="6067987at2759"/>
<dbReference type="SUPFAM" id="SSF47473">
    <property type="entry name" value="EF-hand"/>
    <property type="match status" value="1"/>
</dbReference>
<evidence type="ECO:0000256" key="2">
    <source>
        <dbReference type="SAM" id="MobiDB-lite"/>
    </source>
</evidence>